<name>A0A9D1DT87_9FIRM</name>
<reference evidence="1" key="1">
    <citation type="submission" date="2020-10" db="EMBL/GenBank/DDBJ databases">
        <authorList>
            <person name="Gilroy R."/>
        </authorList>
    </citation>
    <scope>NUCLEOTIDE SEQUENCE</scope>
    <source>
        <strain evidence="1">CHK184-20233</strain>
    </source>
</reference>
<dbReference type="EMBL" id="DVHC01000012">
    <property type="protein sequence ID" value="HIR58586.1"/>
    <property type="molecule type" value="Genomic_DNA"/>
</dbReference>
<reference evidence="1" key="2">
    <citation type="journal article" date="2021" name="PeerJ">
        <title>Extensive microbial diversity within the chicken gut microbiome revealed by metagenomics and culture.</title>
        <authorList>
            <person name="Gilroy R."/>
            <person name="Ravi A."/>
            <person name="Getino M."/>
            <person name="Pursley I."/>
            <person name="Horton D.L."/>
            <person name="Alikhan N.F."/>
            <person name="Baker D."/>
            <person name="Gharbi K."/>
            <person name="Hall N."/>
            <person name="Watson M."/>
            <person name="Adriaenssens E.M."/>
            <person name="Foster-Nyarko E."/>
            <person name="Jarju S."/>
            <person name="Secka A."/>
            <person name="Antonio M."/>
            <person name="Oren A."/>
            <person name="Chaudhuri R.R."/>
            <person name="La Ragione R."/>
            <person name="Hildebrand F."/>
            <person name="Pallen M.J."/>
        </authorList>
    </citation>
    <scope>NUCLEOTIDE SEQUENCE</scope>
    <source>
        <strain evidence="1">CHK184-20233</strain>
    </source>
</reference>
<comment type="caution">
    <text evidence="1">The sequence shown here is derived from an EMBL/GenBank/DDBJ whole genome shotgun (WGS) entry which is preliminary data.</text>
</comment>
<accession>A0A9D1DT87</accession>
<dbReference type="Proteomes" id="UP000824232">
    <property type="component" value="Unassembled WGS sequence"/>
</dbReference>
<dbReference type="AlphaFoldDB" id="A0A9D1DT87"/>
<protein>
    <submittedName>
        <fullName evidence="1">Uncharacterized protein</fullName>
    </submittedName>
</protein>
<proteinExistence type="predicted"/>
<evidence type="ECO:0000313" key="1">
    <source>
        <dbReference type="EMBL" id="HIR58586.1"/>
    </source>
</evidence>
<gene>
    <name evidence="1" type="ORF">IAB38_00900</name>
</gene>
<organism evidence="1 2">
    <name type="scientific">Candidatus Onthousia excrementipullorum</name>
    <dbReference type="NCBI Taxonomy" id="2840884"/>
    <lineage>
        <taxon>Bacteria</taxon>
        <taxon>Bacillati</taxon>
        <taxon>Bacillota</taxon>
        <taxon>Bacilli</taxon>
        <taxon>Candidatus Onthousia</taxon>
    </lineage>
</organism>
<sequence>MNFKDYLKVSTAYIQVKNVYKIEKDYNIKIKDFKKSSADNEYYDLIIDKIEKGEVTQHTDLEALFHSYIELGKSLYEINKDNINKIKVYEQNIFNINVEANLIVNKINDKSLKVLTEWLNNNFILTIDKDLDKGYFTETTKLIDLSIFMYLVTQAFKTEFGIKSNSNKVSFNMFIDYKNSNPNYLSTIEKVIDFFEESLLRKYIKEKTELIYDEETSYLKPYKVFDNIYSLMWYIFKLYLSFLTTQGVDTPLYTLCKVCGSNTDNFKNKLCPSCKEKYATIRRALNRENKKNLDKIKILIAGQTFPSNLQERIDMILNKKIKHEDNNLIKHLLRDIEEYLNLV</sequence>
<evidence type="ECO:0000313" key="2">
    <source>
        <dbReference type="Proteomes" id="UP000824232"/>
    </source>
</evidence>